<evidence type="ECO:0000256" key="1">
    <source>
        <dbReference type="SAM" id="MobiDB-lite"/>
    </source>
</evidence>
<keyword evidence="2" id="KW-0472">Membrane</keyword>
<keyword evidence="2" id="KW-0812">Transmembrane</keyword>
<evidence type="ECO:0000256" key="2">
    <source>
        <dbReference type="SAM" id="Phobius"/>
    </source>
</evidence>
<feature type="region of interest" description="Disordered" evidence="1">
    <location>
        <begin position="256"/>
        <end position="286"/>
    </location>
</feature>
<feature type="domain" description="Pyrroloquinoline quinone-dependent pyranose dehydrogenase beta-propeller" evidence="3">
    <location>
        <begin position="1"/>
        <end position="251"/>
    </location>
</feature>
<dbReference type="EMBL" id="JAPEVB010000002">
    <property type="protein sequence ID" value="KAJ4393359.1"/>
    <property type="molecule type" value="Genomic_DNA"/>
</dbReference>
<reference evidence="4" key="1">
    <citation type="submission" date="2022-10" db="EMBL/GenBank/DDBJ databases">
        <title>Tapping the CABI collections for fungal endophytes: first genome assemblies for Collariella, Neodidymelliopsis, Ascochyta clinopodiicola, Didymella pomorum, Didymosphaeria variabile, Neocosmospora piperis and Neocucurbitaria cava.</title>
        <authorList>
            <person name="Hill R."/>
        </authorList>
    </citation>
    <scope>NUCLEOTIDE SEQUENCE</scope>
    <source>
        <strain evidence="4">IMI 355082</strain>
    </source>
</reference>
<dbReference type="OrthoDB" id="507128at2759"/>
<accession>A0A9W9CZA4</accession>
<name>A0A9W9CZA4_9PEZI</name>
<dbReference type="AlphaFoldDB" id="A0A9W9CZA4"/>
<gene>
    <name evidence="4" type="ORF">N0V93_002567</name>
</gene>
<evidence type="ECO:0000313" key="4">
    <source>
        <dbReference type="EMBL" id="KAJ4393359.1"/>
    </source>
</evidence>
<evidence type="ECO:0000259" key="3">
    <source>
        <dbReference type="Pfam" id="PF22807"/>
    </source>
</evidence>
<protein>
    <recommendedName>
        <fullName evidence="3">Pyrroloquinoline quinone-dependent pyranose dehydrogenase beta-propeller domain-containing protein</fullName>
    </recommendedName>
</protein>
<feature type="transmembrane region" description="Helical" evidence="2">
    <location>
        <begin position="291"/>
        <end position="311"/>
    </location>
</feature>
<dbReference type="Proteomes" id="UP001140453">
    <property type="component" value="Unassembled WGS sequence"/>
</dbReference>
<feature type="compositionally biased region" description="Low complexity" evidence="1">
    <location>
        <begin position="257"/>
        <end position="276"/>
    </location>
</feature>
<dbReference type="SUPFAM" id="SSF50952">
    <property type="entry name" value="Soluble quinoprotein glucose dehydrogenase"/>
    <property type="match status" value="1"/>
</dbReference>
<dbReference type="InterPro" id="IPR011042">
    <property type="entry name" value="6-blade_b-propeller_TolB-like"/>
</dbReference>
<keyword evidence="5" id="KW-1185">Reference proteome</keyword>
<dbReference type="Pfam" id="PF22807">
    <property type="entry name" value="TrAA12"/>
    <property type="match status" value="1"/>
</dbReference>
<proteinExistence type="predicted"/>
<sequence>MDLDAQQLNSGVSQIRAFDTSNLPSGRPYDFPSEGTLLGWGLRNSVGVAEHPNTGGIFSVENSSDQIERNGTDIHEDNPGEEMNYHGFLNGSTENQGGNYGYPNCFALWGTDIPDVGNMTVGSQFTLDPDSTLNDTTCAQAFVPPRLTFQAHMAPLDILFSQPDGNAAYITFHGSWDRSGPVGYKISTVAFKDGEPVAAPNSTNATADILSNADLSKCPDGCFRPVGLAWDSQNRLFMSSDSTGEVYVLQQSEVSATGTKPSSSSSGTLVTPTTSPNIAPRSTRSRPGGEALWLSSLAIALSLVCGLFFTVA</sequence>
<dbReference type="InterPro" id="IPR011041">
    <property type="entry name" value="Quinoprot_gluc/sorb_DH_b-prop"/>
</dbReference>
<keyword evidence="2" id="KW-1133">Transmembrane helix</keyword>
<dbReference type="InterPro" id="IPR054539">
    <property type="entry name" value="Beta-prop_PDH"/>
</dbReference>
<evidence type="ECO:0000313" key="5">
    <source>
        <dbReference type="Proteomes" id="UP001140453"/>
    </source>
</evidence>
<organism evidence="4 5">
    <name type="scientific">Gnomoniopsis smithogilvyi</name>
    <dbReference type="NCBI Taxonomy" id="1191159"/>
    <lineage>
        <taxon>Eukaryota</taxon>
        <taxon>Fungi</taxon>
        <taxon>Dikarya</taxon>
        <taxon>Ascomycota</taxon>
        <taxon>Pezizomycotina</taxon>
        <taxon>Sordariomycetes</taxon>
        <taxon>Sordariomycetidae</taxon>
        <taxon>Diaporthales</taxon>
        <taxon>Gnomoniaceae</taxon>
        <taxon>Gnomoniopsis</taxon>
    </lineage>
</organism>
<dbReference type="Gene3D" id="2.120.10.30">
    <property type="entry name" value="TolB, C-terminal domain"/>
    <property type="match status" value="1"/>
</dbReference>
<comment type="caution">
    <text evidence="4">The sequence shown here is derived from an EMBL/GenBank/DDBJ whole genome shotgun (WGS) entry which is preliminary data.</text>
</comment>